<accession>A0A164Z6W1</accession>
<feature type="transmembrane region" description="Helical" evidence="10">
    <location>
        <begin position="528"/>
        <end position="546"/>
    </location>
</feature>
<dbReference type="Proteomes" id="UP000076858">
    <property type="component" value="Unassembled WGS sequence"/>
</dbReference>
<feature type="domain" description="Amino acid permease/ SLC12A" evidence="12">
    <location>
        <begin position="99"/>
        <end position="588"/>
    </location>
</feature>
<comment type="similarity">
    <text evidence="2">Belongs to the SLC12A transporter family.</text>
</comment>
<dbReference type="STRING" id="35525.A0A164Z6W1"/>
<evidence type="ECO:0000313" key="15">
    <source>
        <dbReference type="Proteomes" id="UP000076858"/>
    </source>
</evidence>
<dbReference type="GO" id="GO:0006884">
    <property type="term" value="P:cell volume homeostasis"/>
    <property type="evidence" value="ECO:0007669"/>
    <property type="project" value="TreeGrafter"/>
</dbReference>
<reference evidence="14 15" key="1">
    <citation type="submission" date="2016-03" db="EMBL/GenBank/DDBJ databases">
        <title>EvidentialGene: Evidence-directed Construction of Genes on Genomes.</title>
        <authorList>
            <person name="Gilbert D.G."/>
            <person name="Choi J.-H."/>
            <person name="Mockaitis K."/>
            <person name="Colbourne J."/>
            <person name="Pfrender M."/>
        </authorList>
    </citation>
    <scope>NUCLEOTIDE SEQUENCE [LARGE SCALE GENOMIC DNA]</scope>
    <source>
        <strain evidence="14 15">Xinb3</strain>
        <tissue evidence="14">Complete organism</tissue>
    </source>
</reference>
<evidence type="ECO:0000259" key="12">
    <source>
        <dbReference type="Pfam" id="PF00324"/>
    </source>
</evidence>
<name>A0A164Z6W1_9CRUS</name>
<keyword evidence="6 10" id="KW-0812">Transmembrane</keyword>
<dbReference type="GO" id="GO:0055075">
    <property type="term" value="P:potassium ion homeostasis"/>
    <property type="evidence" value="ECO:0007669"/>
    <property type="project" value="TreeGrafter"/>
</dbReference>
<evidence type="ECO:0000256" key="4">
    <source>
        <dbReference type="ARBA" id="ARBA00022448"/>
    </source>
</evidence>
<evidence type="ECO:0000259" key="13">
    <source>
        <dbReference type="Pfam" id="PF03522"/>
    </source>
</evidence>
<gene>
    <name evidence="14" type="ORF">APZ42_018427</name>
</gene>
<dbReference type="GO" id="GO:0015379">
    <property type="term" value="F:potassium:chloride symporter activity"/>
    <property type="evidence" value="ECO:0007669"/>
    <property type="project" value="TreeGrafter"/>
</dbReference>
<evidence type="ECO:0000256" key="8">
    <source>
        <dbReference type="ARBA" id="ARBA00022989"/>
    </source>
</evidence>
<feature type="domain" description="Carbohydrate kinase PfkB" evidence="11">
    <location>
        <begin position="910"/>
        <end position="1110"/>
    </location>
</feature>
<dbReference type="InterPro" id="IPR004841">
    <property type="entry name" value="AA-permease/SLC12A_dom"/>
</dbReference>
<evidence type="ECO:0000256" key="5">
    <source>
        <dbReference type="ARBA" id="ARBA00022679"/>
    </source>
</evidence>
<protein>
    <recommendedName>
        <fullName evidence="3">Solute carrier family 12 member 9</fullName>
    </recommendedName>
</protein>
<dbReference type="GO" id="GO:0055064">
    <property type="term" value="P:chloride ion homeostasis"/>
    <property type="evidence" value="ECO:0007669"/>
    <property type="project" value="TreeGrafter"/>
</dbReference>
<feature type="domain" description="Carbohydrate kinase PfkB" evidence="11">
    <location>
        <begin position="1153"/>
        <end position="1233"/>
    </location>
</feature>
<dbReference type="PANTHER" id="PTHR11827:SF72">
    <property type="entry name" value="GH08340P"/>
    <property type="match status" value="1"/>
</dbReference>
<keyword evidence="4" id="KW-0813">Transport</keyword>
<keyword evidence="7" id="KW-0418">Kinase</keyword>
<evidence type="ECO:0000256" key="6">
    <source>
        <dbReference type="ARBA" id="ARBA00022692"/>
    </source>
</evidence>
<feature type="transmembrane region" description="Helical" evidence="10">
    <location>
        <begin position="170"/>
        <end position="193"/>
    </location>
</feature>
<dbReference type="FunFam" id="1.20.1740.10:FF:000013">
    <property type="entry name" value="Solute carrier family 12 member"/>
    <property type="match status" value="1"/>
</dbReference>
<dbReference type="Gene3D" id="1.20.1740.10">
    <property type="entry name" value="Amino acid/polyamine transporter I"/>
    <property type="match status" value="1"/>
</dbReference>
<dbReference type="PROSITE" id="PS00584">
    <property type="entry name" value="PFKB_KINASES_2"/>
    <property type="match status" value="1"/>
</dbReference>
<dbReference type="InterPro" id="IPR029056">
    <property type="entry name" value="Ribokinase-like"/>
</dbReference>
<feature type="transmembrane region" description="Helical" evidence="10">
    <location>
        <begin position="90"/>
        <end position="114"/>
    </location>
</feature>
<dbReference type="AlphaFoldDB" id="A0A164Z6W1"/>
<evidence type="ECO:0000256" key="2">
    <source>
        <dbReference type="ARBA" id="ARBA00010593"/>
    </source>
</evidence>
<feature type="transmembrane region" description="Helical" evidence="10">
    <location>
        <begin position="446"/>
        <end position="468"/>
    </location>
</feature>
<dbReference type="Pfam" id="PF03522">
    <property type="entry name" value="SLC12"/>
    <property type="match status" value="1"/>
</dbReference>
<sequence>MDDAMDVMGTVTHDESFNSAEQTPLLSHRRLIRSLSSVQPPNHTVLRIPRRHVSEQNWTHLSEFIHYDEPAQTPNEENEEQKSHRTLGSIAGVFSPVSLSMFSALLFLRVGFLIGHAGLLETLLQFVIAYTILIFTVTSVCAISTNGAIEGGGCYFMISRTLGPEFGGSIGTLFCLANIVSSALYLTGCAEGLVENFGPSGYLVDGAFPDGRWWRFLYASTINLVNIVVCLIGAAAFAKASAVILGIVIVCLSVVVVSFLAQPAFEVPIPEANHLVQNETMKVNGSFTGLTTSATFYGNLWPNYGQDYTSPDGGLVSFATVFGVLFSGVTGIMAGANMSGELKDPSKSIPRGTLSAVGFTGLVYVILSLLTASTCSNFLLKNDYLFMMGICVWKPFVTVGIVTATWSASLSNLIGSSRVLAALARDDIFGSMLKPVLRGTYKGNPWCSVLFVAVLVEFCLLIGSLNVIAQLNSVLFLLSYCATNLACLMPELSSAPNFRPTFQYFTWHTALLGLTGTMVMMFVINPVYASVSLLLCLILIIMLHFFSPARTANWGSISQAIIFHQVRKYLLLLDSRKDHVKFWRPQILLLVSNPRSSIPLISFVNALKKSGLYVLGHVKIGSVTDPDSITTTAEHTAWVDLIERLKIKGFVETTVSPSVREGMHHLIRLSGLGAMKPNTICMGFYDSHPQTDLLYSLRRDSVSSLGADANLYPVRDSNHQRFVSPSEYVAMVKDIIRLRKNVCLCRHFHTLDFHLITNQKKSMYMDVWPMNLFGGQYSDQFDTSSLFQLQLACILNMVPVWKDLELRVFLLPSPGNEKETLRRQIQLRRQLKELRIKARVVVATNTLSDGQQSSNKMPSGPIIGNGHDAESSRPVAVVAFCNALLDMSISVADDSLIKKYGLPCDAQIEITSEQQSLFSEVLHNYPVEYVAGGSAQNTLRILCRLVNNKWPSYVVAKIANDPVGIILQKLLAQDGVQTRYVFDENLPTGCCVAIVRPDGTRCLAANIGAAREFSMENLESINDVTDLIDRARVLYIEGFFASHSPDVAMAALIRGHSRCGLVRLFSLSAQYICLQSHSLLRRFLSYSNLVVGNEDEFRALAQCAGLVNHNEPIASVARKIADLEYISPVNQVQSCLLADFQGSADWDWSKLNERLVVVTCGASGVVCATSSDSWEFAAVKLQPEEIKDTTGAGDAFLAGFLSQLLVSRPLDVCVATGQQTARIVITQVGCQLPL</sequence>
<evidence type="ECO:0000256" key="10">
    <source>
        <dbReference type="SAM" id="Phobius"/>
    </source>
</evidence>
<dbReference type="SUPFAM" id="SSF53613">
    <property type="entry name" value="Ribokinase-like"/>
    <property type="match status" value="1"/>
</dbReference>
<comment type="subcellular location">
    <subcellularLocation>
        <location evidence="1">Membrane</location>
        <topology evidence="1">Multi-pass membrane protein</topology>
    </subcellularLocation>
</comment>
<dbReference type="OrthoDB" id="432447at2759"/>
<feature type="transmembrane region" description="Helical" evidence="10">
    <location>
        <begin position="242"/>
        <end position="261"/>
    </location>
</feature>
<feature type="transmembrane region" description="Helical" evidence="10">
    <location>
        <begin position="213"/>
        <end position="235"/>
    </location>
</feature>
<dbReference type="GO" id="GO:0016020">
    <property type="term" value="C:membrane"/>
    <property type="evidence" value="ECO:0007669"/>
    <property type="project" value="UniProtKB-SubCell"/>
</dbReference>
<dbReference type="InterPro" id="IPR018491">
    <property type="entry name" value="SLC12_C"/>
</dbReference>
<dbReference type="GO" id="GO:0016301">
    <property type="term" value="F:kinase activity"/>
    <property type="evidence" value="ECO:0007669"/>
    <property type="project" value="UniProtKB-KW"/>
</dbReference>
<keyword evidence="5" id="KW-0808">Transferase</keyword>
<evidence type="ECO:0000256" key="1">
    <source>
        <dbReference type="ARBA" id="ARBA00004141"/>
    </source>
</evidence>
<keyword evidence="9 10" id="KW-0472">Membrane</keyword>
<evidence type="ECO:0000313" key="14">
    <source>
        <dbReference type="EMBL" id="KZS16008.1"/>
    </source>
</evidence>
<evidence type="ECO:0000256" key="7">
    <source>
        <dbReference type="ARBA" id="ARBA00022777"/>
    </source>
</evidence>
<proteinExistence type="inferred from homology"/>
<evidence type="ECO:0000256" key="3">
    <source>
        <dbReference type="ARBA" id="ARBA00019359"/>
    </source>
</evidence>
<dbReference type="CDD" id="cd01168">
    <property type="entry name" value="adenosine_kinase"/>
    <property type="match status" value="1"/>
</dbReference>
<keyword evidence="15" id="KW-1185">Reference proteome</keyword>
<keyword evidence="8 10" id="KW-1133">Transmembrane helix</keyword>
<dbReference type="InterPro" id="IPR011611">
    <property type="entry name" value="PfkB_dom"/>
</dbReference>
<feature type="transmembrane region" description="Helical" evidence="10">
    <location>
        <begin position="474"/>
        <end position="492"/>
    </location>
</feature>
<comment type="caution">
    <text evidence="14">The sequence shown here is derived from an EMBL/GenBank/DDBJ whole genome shotgun (WGS) entry which is preliminary data.</text>
</comment>
<evidence type="ECO:0000259" key="11">
    <source>
        <dbReference type="Pfam" id="PF00294"/>
    </source>
</evidence>
<dbReference type="InterPro" id="IPR004842">
    <property type="entry name" value="SLC12A_fam"/>
</dbReference>
<dbReference type="Gene3D" id="3.30.1110.10">
    <property type="match status" value="1"/>
</dbReference>
<feature type="transmembrane region" description="Helical" evidence="10">
    <location>
        <begin position="385"/>
        <end position="408"/>
    </location>
</feature>
<evidence type="ECO:0000256" key="9">
    <source>
        <dbReference type="ARBA" id="ARBA00023136"/>
    </source>
</evidence>
<dbReference type="PANTHER" id="PTHR11827">
    <property type="entry name" value="SOLUTE CARRIER FAMILY 12, CATION COTRANSPORTERS"/>
    <property type="match status" value="1"/>
</dbReference>
<dbReference type="Pfam" id="PF00324">
    <property type="entry name" value="AA_permease"/>
    <property type="match status" value="1"/>
</dbReference>
<feature type="transmembrane region" description="Helical" evidence="10">
    <location>
        <begin position="315"/>
        <end position="336"/>
    </location>
</feature>
<dbReference type="GO" id="GO:0006796">
    <property type="term" value="P:phosphate-containing compound metabolic process"/>
    <property type="evidence" value="ECO:0007669"/>
    <property type="project" value="UniProtKB-ARBA"/>
</dbReference>
<feature type="transmembrane region" description="Helical" evidence="10">
    <location>
        <begin position="356"/>
        <end position="379"/>
    </location>
</feature>
<dbReference type="Gene3D" id="3.40.1190.20">
    <property type="match status" value="1"/>
</dbReference>
<dbReference type="InterPro" id="IPR002173">
    <property type="entry name" value="Carboh/pur_kinase_PfkB_CS"/>
</dbReference>
<dbReference type="EMBL" id="LRGB01000781">
    <property type="protein sequence ID" value="KZS16008.1"/>
    <property type="molecule type" value="Genomic_DNA"/>
</dbReference>
<feature type="domain" description="SLC12A transporter C-terminal" evidence="13">
    <location>
        <begin position="600"/>
        <end position="685"/>
    </location>
</feature>
<dbReference type="Pfam" id="PF00294">
    <property type="entry name" value="PfkB"/>
    <property type="match status" value="2"/>
</dbReference>
<organism evidence="14 15">
    <name type="scientific">Daphnia magna</name>
    <dbReference type="NCBI Taxonomy" id="35525"/>
    <lineage>
        <taxon>Eukaryota</taxon>
        <taxon>Metazoa</taxon>
        <taxon>Ecdysozoa</taxon>
        <taxon>Arthropoda</taxon>
        <taxon>Crustacea</taxon>
        <taxon>Branchiopoda</taxon>
        <taxon>Diplostraca</taxon>
        <taxon>Cladocera</taxon>
        <taxon>Anomopoda</taxon>
        <taxon>Daphniidae</taxon>
        <taxon>Daphnia</taxon>
    </lineage>
</organism>
<feature type="transmembrane region" description="Helical" evidence="10">
    <location>
        <begin position="126"/>
        <end position="149"/>
    </location>
</feature>
<feature type="transmembrane region" description="Helical" evidence="10">
    <location>
        <begin position="504"/>
        <end position="522"/>
    </location>
</feature>